<dbReference type="AlphaFoldDB" id="A0AAD8KJG5"/>
<organism evidence="1 2">
    <name type="scientific">Tagetes erecta</name>
    <name type="common">African marigold</name>
    <dbReference type="NCBI Taxonomy" id="13708"/>
    <lineage>
        <taxon>Eukaryota</taxon>
        <taxon>Viridiplantae</taxon>
        <taxon>Streptophyta</taxon>
        <taxon>Embryophyta</taxon>
        <taxon>Tracheophyta</taxon>
        <taxon>Spermatophyta</taxon>
        <taxon>Magnoliopsida</taxon>
        <taxon>eudicotyledons</taxon>
        <taxon>Gunneridae</taxon>
        <taxon>Pentapetalae</taxon>
        <taxon>asterids</taxon>
        <taxon>campanulids</taxon>
        <taxon>Asterales</taxon>
        <taxon>Asteraceae</taxon>
        <taxon>Asteroideae</taxon>
        <taxon>Heliantheae alliance</taxon>
        <taxon>Tageteae</taxon>
        <taxon>Tagetes</taxon>
    </lineage>
</organism>
<dbReference type="CDD" id="cd04481">
    <property type="entry name" value="RPA1_DBD_B_like"/>
    <property type="match status" value="1"/>
</dbReference>
<name>A0AAD8KJG5_TARER</name>
<sequence>MSQLPESSSSSLNRSRGNKIYLTLWDDYARQFNEYVELNKEANRLVIILQHGRLSYFKDKPYVSNNYSVTRLFINDHEKSTPDFKLRQLPADSSNES</sequence>
<evidence type="ECO:0000313" key="2">
    <source>
        <dbReference type="Proteomes" id="UP001229421"/>
    </source>
</evidence>
<protein>
    <submittedName>
        <fullName evidence="1">Uncharacterized protein</fullName>
    </submittedName>
</protein>
<evidence type="ECO:0000313" key="1">
    <source>
        <dbReference type="EMBL" id="KAK1424154.1"/>
    </source>
</evidence>
<gene>
    <name evidence="1" type="ORF">QVD17_19473</name>
</gene>
<dbReference type="Gene3D" id="2.40.50.140">
    <property type="entry name" value="Nucleic acid-binding proteins"/>
    <property type="match status" value="1"/>
</dbReference>
<dbReference type="InterPro" id="IPR012340">
    <property type="entry name" value="NA-bd_OB-fold"/>
</dbReference>
<dbReference type="EMBL" id="JAUHHV010000005">
    <property type="protein sequence ID" value="KAK1424154.1"/>
    <property type="molecule type" value="Genomic_DNA"/>
</dbReference>
<proteinExistence type="predicted"/>
<comment type="caution">
    <text evidence="1">The sequence shown here is derived from an EMBL/GenBank/DDBJ whole genome shotgun (WGS) entry which is preliminary data.</text>
</comment>
<keyword evidence="2" id="KW-1185">Reference proteome</keyword>
<accession>A0AAD8KJG5</accession>
<reference evidence="1" key="1">
    <citation type="journal article" date="2023" name="bioRxiv">
        <title>Improved chromosome-level genome assembly for marigold (Tagetes erecta).</title>
        <authorList>
            <person name="Jiang F."/>
            <person name="Yuan L."/>
            <person name="Wang S."/>
            <person name="Wang H."/>
            <person name="Xu D."/>
            <person name="Wang A."/>
            <person name="Fan W."/>
        </authorList>
    </citation>
    <scope>NUCLEOTIDE SEQUENCE</scope>
    <source>
        <strain evidence="1">WSJ</strain>
        <tissue evidence="1">Leaf</tissue>
    </source>
</reference>
<dbReference type="Proteomes" id="UP001229421">
    <property type="component" value="Unassembled WGS sequence"/>
</dbReference>